<dbReference type="InParanoid" id="A0A3N4KZJ3"/>
<proteinExistence type="predicted"/>
<keyword evidence="2" id="KW-1185">Reference proteome</keyword>
<reference evidence="1 2" key="1">
    <citation type="journal article" date="2018" name="Nat. Ecol. Evol.">
        <title>Pezizomycetes genomes reveal the molecular basis of ectomycorrhizal truffle lifestyle.</title>
        <authorList>
            <person name="Murat C."/>
            <person name="Payen T."/>
            <person name="Noel B."/>
            <person name="Kuo A."/>
            <person name="Morin E."/>
            <person name="Chen J."/>
            <person name="Kohler A."/>
            <person name="Krizsan K."/>
            <person name="Balestrini R."/>
            <person name="Da Silva C."/>
            <person name="Montanini B."/>
            <person name="Hainaut M."/>
            <person name="Levati E."/>
            <person name="Barry K.W."/>
            <person name="Belfiori B."/>
            <person name="Cichocki N."/>
            <person name="Clum A."/>
            <person name="Dockter R.B."/>
            <person name="Fauchery L."/>
            <person name="Guy J."/>
            <person name="Iotti M."/>
            <person name="Le Tacon F."/>
            <person name="Lindquist E.A."/>
            <person name="Lipzen A."/>
            <person name="Malagnac F."/>
            <person name="Mello A."/>
            <person name="Molinier V."/>
            <person name="Miyauchi S."/>
            <person name="Poulain J."/>
            <person name="Riccioni C."/>
            <person name="Rubini A."/>
            <person name="Sitrit Y."/>
            <person name="Splivallo R."/>
            <person name="Traeger S."/>
            <person name="Wang M."/>
            <person name="Zifcakova L."/>
            <person name="Wipf D."/>
            <person name="Zambonelli A."/>
            <person name="Paolocci F."/>
            <person name="Nowrousian M."/>
            <person name="Ottonello S."/>
            <person name="Baldrian P."/>
            <person name="Spatafora J.W."/>
            <person name="Henrissat B."/>
            <person name="Nagy L.G."/>
            <person name="Aury J.M."/>
            <person name="Wincker P."/>
            <person name="Grigoriev I.V."/>
            <person name="Bonfante P."/>
            <person name="Martin F.M."/>
        </authorList>
    </citation>
    <scope>NUCLEOTIDE SEQUENCE [LARGE SCALE GENOMIC DNA]</scope>
    <source>
        <strain evidence="1 2">CCBAS932</strain>
    </source>
</reference>
<evidence type="ECO:0000313" key="2">
    <source>
        <dbReference type="Proteomes" id="UP000277580"/>
    </source>
</evidence>
<organism evidence="1 2">
    <name type="scientific">Morchella conica CCBAS932</name>
    <dbReference type="NCBI Taxonomy" id="1392247"/>
    <lineage>
        <taxon>Eukaryota</taxon>
        <taxon>Fungi</taxon>
        <taxon>Dikarya</taxon>
        <taxon>Ascomycota</taxon>
        <taxon>Pezizomycotina</taxon>
        <taxon>Pezizomycetes</taxon>
        <taxon>Pezizales</taxon>
        <taxon>Morchellaceae</taxon>
        <taxon>Morchella</taxon>
    </lineage>
</organism>
<dbReference type="Proteomes" id="UP000277580">
    <property type="component" value="Unassembled WGS sequence"/>
</dbReference>
<dbReference type="AlphaFoldDB" id="A0A3N4KZJ3"/>
<protein>
    <submittedName>
        <fullName evidence="1">Uncharacterized protein</fullName>
    </submittedName>
</protein>
<gene>
    <name evidence="1" type="ORF">P167DRAFT_384933</name>
</gene>
<evidence type="ECO:0000313" key="1">
    <source>
        <dbReference type="EMBL" id="RPB15980.1"/>
    </source>
</evidence>
<dbReference type="EMBL" id="ML119111">
    <property type="protein sequence ID" value="RPB15980.1"/>
    <property type="molecule type" value="Genomic_DNA"/>
</dbReference>
<name>A0A3N4KZJ3_9PEZI</name>
<sequence length="99" mass="10995">MPPIALIFPSLLQNANSFGYGFGNAKLLKKKDAKCSLLQALVEASAYIHGGCKTWHSEISHRMNRSLPARYYLVFTGFLLCDTCLLACEVPYINVILTI</sequence>
<accession>A0A3N4KZJ3</accession>